<dbReference type="GO" id="GO:0005975">
    <property type="term" value="P:carbohydrate metabolic process"/>
    <property type="evidence" value="ECO:0007669"/>
    <property type="project" value="InterPro"/>
</dbReference>
<sequence length="252" mass="26524">MAETEAYRADPSLKGKLRRRVVRLMQRRPARANLPRAMVSFTFDDAPASAADLGARILAEHGARGTFYVSAALASGQGPMGRYASACELVALSQAGHELGCHTYSHVDCGQAEAAMVLAETERNADALAAWGAPAPRTFAYPYGDVALAAKRALGGRFALLRALHPGLVESGADLNQAPSIGVEGLGAEARALRWLDLAAARKAWLILNTHDVADRPSQWGCTPKALAGLVEAALAKGVEIVTVAEGTERLS</sequence>
<evidence type="ECO:0000256" key="4">
    <source>
        <dbReference type="ARBA" id="ARBA00022729"/>
    </source>
</evidence>
<name>A0A975G267_9CAUL</name>
<dbReference type="EMBL" id="CP073078">
    <property type="protein sequence ID" value="QUD88631.1"/>
    <property type="molecule type" value="Genomic_DNA"/>
</dbReference>
<proteinExistence type="inferred from homology"/>
<organism evidence="7 8">
    <name type="scientific">Phenylobacterium montanum</name>
    <dbReference type="NCBI Taxonomy" id="2823693"/>
    <lineage>
        <taxon>Bacteria</taxon>
        <taxon>Pseudomonadati</taxon>
        <taxon>Pseudomonadota</taxon>
        <taxon>Alphaproteobacteria</taxon>
        <taxon>Caulobacterales</taxon>
        <taxon>Caulobacteraceae</taxon>
        <taxon>Phenylobacterium</taxon>
    </lineage>
</organism>
<dbReference type="Pfam" id="PF01522">
    <property type="entry name" value="Polysacc_deac_1"/>
    <property type="match status" value="1"/>
</dbReference>
<dbReference type="Proteomes" id="UP000676409">
    <property type="component" value="Chromosome"/>
</dbReference>
<dbReference type="InterPro" id="IPR051398">
    <property type="entry name" value="Polysacch_Deacetylase"/>
</dbReference>
<evidence type="ECO:0000256" key="3">
    <source>
        <dbReference type="ARBA" id="ARBA00020071"/>
    </source>
</evidence>
<evidence type="ECO:0000256" key="1">
    <source>
        <dbReference type="ARBA" id="ARBA00003236"/>
    </source>
</evidence>
<keyword evidence="8" id="KW-1185">Reference proteome</keyword>
<evidence type="ECO:0000256" key="2">
    <source>
        <dbReference type="ARBA" id="ARBA00010973"/>
    </source>
</evidence>
<accession>A0A975G267</accession>
<reference evidence="7" key="1">
    <citation type="submission" date="2021-04" db="EMBL/GenBank/DDBJ databases">
        <title>The complete genome sequence of Caulobacter sp. S6.</title>
        <authorList>
            <person name="Tang Y."/>
            <person name="Ouyang W."/>
            <person name="Liu Q."/>
            <person name="Huang B."/>
            <person name="Guo Z."/>
            <person name="Lei P."/>
        </authorList>
    </citation>
    <scope>NUCLEOTIDE SEQUENCE</scope>
    <source>
        <strain evidence="7">S6</strain>
    </source>
</reference>
<dbReference type="PROSITE" id="PS51677">
    <property type="entry name" value="NODB"/>
    <property type="match status" value="1"/>
</dbReference>
<evidence type="ECO:0000313" key="8">
    <source>
        <dbReference type="Proteomes" id="UP000676409"/>
    </source>
</evidence>
<evidence type="ECO:0000256" key="5">
    <source>
        <dbReference type="ARBA" id="ARBA00032976"/>
    </source>
</evidence>
<dbReference type="PANTHER" id="PTHR34216">
    <property type="match status" value="1"/>
</dbReference>
<dbReference type="RefSeq" id="WP_211938681.1">
    <property type="nucleotide sequence ID" value="NZ_CP073078.1"/>
</dbReference>
<dbReference type="KEGG" id="caul:KCG34_01710"/>
<dbReference type="InterPro" id="IPR002509">
    <property type="entry name" value="NODB_dom"/>
</dbReference>
<keyword evidence="4" id="KW-0732">Signal</keyword>
<comment type="function">
    <text evidence="1">Is involved in generating a small heat-stable compound (Nod), an acylated oligomer of N-acetylglucosamine, that stimulates mitosis in various plant protoplasts.</text>
</comment>
<comment type="similarity">
    <text evidence="2">Belongs to the polysaccharide deacetylase family.</text>
</comment>
<dbReference type="GO" id="GO:0016810">
    <property type="term" value="F:hydrolase activity, acting on carbon-nitrogen (but not peptide) bonds"/>
    <property type="evidence" value="ECO:0007669"/>
    <property type="project" value="InterPro"/>
</dbReference>
<gene>
    <name evidence="7" type="ORF">KCG34_01710</name>
</gene>
<evidence type="ECO:0000313" key="7">
    <source>
        <dbReference type="EMBL" id="QUD88631.1"/>
    </source>
</evidence>
<protein>
    <recommendedName>
        <fullName evidence="3">Chitooligosaccharide deacetylase</fullName>
    </recommendedName>
    <alternativeName>
        <fullName evidence="5">Nodulation protein B</fullName>
    </alternativeName>
</protein>
<dbReference type="AlphaFoldDB" id="A0A975G267"/>
<dbReference type="Gene3D" id="3.20.20.370">
    <property type="entry name" value="Glycoside hydrolase/deacetylase"/>
    <property type="match status" value="1"/>
</dbReference>
<evidence type="ECO:0000259" key="6">
    <source>
        <dbReference type="PROSITE" id="PS51677"/>
    </source>
</evidence>
<feature type="domain" description="NodB homology" evidence="6">
    <location>
        <begin position="37"/>
        <end position="252"/>
    </location>
</feature>
<dbReference type="SUPFAM" id="SSF88713">
    <property type="entry name" value="Glycoside hydrolase/deacetylase"/>
    <property type="match status" value="1"/>
</dbReference>
<dbReference type="CDD" id="cd10967">
    <property type="entry name" value="CE4_GLA_like_6s"/>
    <property type="match status" value="1"/>
</dbReference>
<dbReference type="InterPro" id="IPR011330">
    <property type="entry name" value="Glyco_hydro/deAcase_b/a-brl"/>
</dbReference>
<dbReference type="PANTHER" id="PTHR34216:SF11">
    <property type="entry name" value="CHITOOLIGOSACCHARIDE DEACETYLASE"/>
    <property type="match status" value="1"/>
</dbReference>